<dbReference type="InterPro" id="IPR025997">
    <property type="entry name" value="SBP_2_dom"/>
</dbReference>
<feature type="domain" description="Periplasmic binding protein" evidence="5">
    <location>
        <begin position="35"/>
        <end position="293"/>
    </location>
</feature>
<keyword evidence="7" id="KW-1185">Reference proteome</keyword>
<feature type="chain" id="PRO_5011596988" evidence="4">
    <location>
        <begin position="32"/>
        <end position="314"/>
    </location>
</feature>
<evidence type="ECO:0000259" key="5">
    <source>
        <dbReference type="Pfam" id="PF13407"/>
    </source>
</evidence>
<dbReference type="GO" id="GO:0030313">
    <property type="term" value="C:cell envelope"/>
    <property type="evidence" value="ECO:0007669"/>
    <property type="project" value="UniProtKB-SubCell"/>
</dbReference>
<dbReference type="SUPFAM" id="SSF53822">
    <property type="entry name" value="Periplasmic binding protein-like I"/>
    <property type="match status" value="1"/>
</dbReference>
<dbReference type="EMBL" id="FMXQ01000003">
    <property type="protein sequence ID" value="SDB24006.1"/>
    <property type="molecule type" value="Genomic_DNA"/>
</dbReference>
<dbReference type="InterPro" id="IPR028082">
    <property type="entry name" value="Peripla_BP_I"/>
</dbReference>
<name>A0A1G6BTR8_9HYPH</name>
<evidence type="ECO:0000256" key="3">
    <source>
        <dbReference type="ARBA" id="ARBA00022729"/>
    </source>
</evidence>
<proteinExistence type="inferred from homology"/>
<dbReference type="RefSeq" id="WP_090876108.1">
    <property type="nucleotide sequence ID" value="NZ_FMXQ01000003.1"/>
</dbReference>
<dbReference type="AlphaFoldDB" id="A0A1G6BTR8"/>
<dbReference type="GO" id="GO:0030246">
    <property type="term" value="F:carbohydrate binding"/>
    <property type="evidence" value="ECO:0007669"/>
    <property type="project" value="UniProtKB-ARBA"/>
</dbReference>
<dbReference type="Pfam" id="PF13407">
    <property type="entry name" value="Peripla_BP_4"/>
    <property type="match status" value="1"/>
</dbReference>
<accession>A0A1G6BTR8</accession>
<dbReference type="PANTHER" id="PTHR46847:SF1">
    <property type="entry name" value="D-ALLOSE-BINDING PERIPLASMIC PROTEIN-RELATED"/>
    <property type="match status" value="1"/>
</dbReference>
<gene>
    <name evidence="6" type="ORF">SAMN02982931_01842</name>
</gene>
<evidence type="ECO:0000256" key="4">
    <source>
        <dbReference type="SAM" id="SignalP"/>
    </source>
</evidence>
<comment type="subcellular location">
    <subcellularLocation>
        <location evidence="1">Cell envelope</location>
    </subcellularLocation>
</comment>
<sequence>MFGRAAAGSLSAWVLGAAAIAFASLTGAAQAQPKIAVITPYLAQPGTQFYVEGFQEAAKDKGWDVNVIDTKGDVAAVISRIEDVANQKVDAIVINVDPAQVAAGLQTAKDAGIPVFGMDSGSDPLLVTNVTSNGYAMAAETAVYVANRIGGNGGVVMFVFDAFPPVQVRGVVADAIFGNFPDIEVIDRVTPDVSDGGIADSRAKMEAILAANPEPGSIKAVWAAWDQPGLGALQAIEAAGREGEGIVITGIDANPQAREAIAAGGNFEASVAQDFQGIGSATADAVARVLDGETIKQTVIYVPTKLVTAANVGD</sequence>
<evidence type="ECO:0000313" key="6">
    <source>
        <dbReference type="EMBL" id="SDB24006.1"/>
    </source>
</evidence>
<reference evidence="6 7" key="1">
    <citation type="submission" date="2016-10" db="EMBL/GenBank/DDBJ databases">
        <authorList>
            <person name="de Groot N.N."/>
        </authorList>
    </citation>
    <scope>NUCLEOTIDE SEQUENCE [LARGE SCALE GENOMIC DNA]</scope>
    <source>
        <strain evidence="6 7">ATCC 35022</strain>
    </source>
</reference>
<protein>
    <submittedName>
        <fullName evidence="6">Monosaccharide ABC transporter substrate-binding protein, CUT2 family</fullName>
    </submittedName>
</protein>
<evidence type="ECO:0000256" key="2">
    <source>
        <dbReference type="ARBA" id="ARBA00007639"/>
    </source>
</evidence>
<organism evidence="6 7">
    <name type="scientific">Bauldia litoralis</name>
    <dbReference type="NCBI Taxonomy" id="665467"/>
    <lineage>
        <taxon>Bacteria</taxon>
        <taxon>Pseudomonadati</taxon>
        <taxon>Pseudomonadota</taxon>
        <taxon>Alphaproteobacteria</taxon>
        <taxon>Hyphomicrobiales</taxon>
        <taxon>Kaistiaceae</taxon>
        <taxon>Bauldia</taxon>
    </lineage>
</organism>
<keyword evidence="3 4" id="KW-0732">Signal</keyword>
<dbReference type="OrthoDB" id="44362at2"/>
<comment type="similarity">
    <text evidence="2">Belongs to the bacterial solute-binding protein 2 family.</text>
</comment>
<dbReference type="PANTHER" id="PTHR46847">
    <property type="entry name" value="D-ALLOSE-BINDING PERIPLASMIC PROTEIN-RELATED"/>
    <property type="match status" value="1"/>
</dbReference>
<evidence type="ECO:0000256" key="1">
    <source>
        <dbReference type="ARBA" id="ARBA00004196"/>
    </source>
</evidence>
<dbReference type="Gene3D" id="3.40.50.2300">
    <property type="match status" value="2"/>
</dbReference>
<evidence type="ECO:0000313" key="7">
    <source>
        <dbReference type="Proteomes" id="UP000199071"/>
    </source>
</evidence>
<feature type="signal peptide" evidence="4">
    <location>
        <begin position="1"/>
        <end position="31"/>
    </location>
</feature>
<dbReference type="STRING" id="665467.SAMN02982931_01842"/>
<dbReference type="Proteomes" id="UP000199071">
    <property type="component" value="Unassembled WGS sequence"/>
</dbReference>